<dbReference type="InterPro" id="IPR042204">
    <property type="entry name" value="2Fe-2S-bd_N"/>
</dbReference>
<evidence type="ECO:0000313" key="3">
    <source>
        <dbReference type="Proteomes" id="UP001571476"/>
    </source>
</evidence>
<dbReference type="Proteomes" id="UP001571476">
    <property type="component" value="Unassembled WGS sequence"/>
</dbReference>
<reference evidence="2 3" key="1">
    <citation type="submission" date="2024-08" db="EMBL/GenBank/DDBJ databases">
        <title>Genome sequence of Streptomyces aureus CACIA-1.46HGO.</title>
        <authorList>
            <person name="Evangelista-Martinez Z."/>
        </authorList>
    </citation>
    <scope>NUCLEOTIDE SEQUENCE [LARGE SCALE GENOMIC DNA]</scope>
    <source>
        <strain evidence="2 3">CACIA-1.46HGO</strain>
    </source>
</reference>
<accession>A0ABV4SWE3</accession>
<sequence length="96" mass="10259">MSRSDAWRRTAQARGAAVTFTVDGEPVHARAGETVATAMLATGTTFERDRTGAPRAPLCNMGTCFECVATVDDRPLTRTCLTPAREGLTIETSGRL</sequence>
<evidence type="ECO:0000313" key="2">
    <source>
        <dbReference type="EMBL" id="MFA3842742.1"/>
    </source>
</evidence>
<keyword evidence="1" id="KW-0560">Oxidoreductase</keyword>
<dbReference type="InterPro" id="IPR036010">
    <property type="entry name" value="2Fe-2S_ferredoxin-like_sf"/>
</dbReference>
<protein>
    <submittedName>
        <fullName evidence="2">(2Fe-2S)-binding protein</fullName>
    </submittedName>
</protein>
<proteinExistence type="predicted"/>
<dbReference type="Gene3D" id="3.10.20.440">
    <property type="entry name" value="2Fe-2S iron-sulphur cluster binding domain, sarcosine oxidase, alpha subunit, N-terminal domain"/>
    <property type="match status" value="1"/>
</dbReference>
<gene>
    <name evidence="2" type="ORF">ACEG43_42465</name>
</gene>
<organism evidence="2 3">
    <name type="scientific">Streptomyces aureus</name>
    <dbReference type="NCBI Taxonomy" id="193461"/>
    <lineage>
        <taxon>Bacteria</taxon>
        <taxon>Bacillati</taxon>
        <taxon>Actinomycetota</taxon>
        <taxon>Actinomycetes</taxon>
        <taxon>Kitasatosporales</taxon>
        <taxon>Streptomycetaceae</taxon>
        <taxon>Streptomyces</taxon>
    </lineage>
</organism>
<comment type="caution">
    <text evidence="2">The sequence shown here is derived from an EMBL/GenBank/DDBJ whole genome shotgun (WGS) entry which is preliminary data.</text>
</comment>
<name>A0ABV4SWE3_9ACTN</name>
<keyword evidence="3" id="KW-1185">Reference proteome</keyword>
<dbReference type="SUPFAM" id="SSF54292">
    <property type="entry name" value="2Fe-2S ferredoxin-like"/>
    <property type="match status" value="1"/>
</dbReference>
<dbReference type="EMBL" id="JBGOSP010000043">
    <property type="protein sequence ID" value="MFA3842742.1"/>
    <property type="molecule type" value="Genomic_DNA"/>
</dbReference>
<dbReference type="RefSeq" id="WP_372566656.1">
    <property type="nucleotide sequence ID" value="NZ_JBGOSP010000043.1"/>
</dbReference>
<evidence type="ECO:0000256" key="1">
    <source>
        <dbReference type="ARBA" id="ARBA00023002"/>
    </source>
</evidence>
<dbReference type="Pfam" id="PF13510">
    <property type="entry name" value="Fer2_4"/>
    <property type="match status" value="1"/>
</dbReference>